<evidence type="ECO:0000259" key="1">
    <source>
        <dbReference type="Pfam" id="PF10551"/>
    </source>
</evidence>
<reference evidence="2 3" key="1">
    <citation type="journal article" date="2018" name="Front. Plant Sci.">
        <title>Red Clover (Trifolium pratense) and Zigzag Clover (T. medium) - A Picture of Genomic Similarities and Differences.</title>
        <authorList>
            <person name="Dluhosova J."/>
            <person name="Istvanek J."/>
            <person name="Nedelnik J."/>
            <person name="Repkova J."/>
        </authorList>
    </citation>
    <scope>NUCLEOTIDE SEQUENCE [LARGE SCALE GENOMIC DNA]</scope>
    <source>
        <strain evidence="3">cv. 10/8</strain>
        <tissue evidence="2">Leaf</tissue>
    </source>
</reference>
<dbReference type="Proteomes" id="UP000265520">
    <property type="component" value="Unassembled WGS sequence"/>
</dbReference>
<dbReference type="PANTHER" id="PTHR31569:SF4">
    <property type="entry name" value="SWIM-TYPE DOMAIN-CONTAINING PROTEIN"/>
    <property type="match status" value="1"/>
</dbReference>
<accession>A0A392PGN8</accession>
<keyword evidence="3" id="KW-1185">Reference proteome</keyword>
<evidence type="ECO:0000313" key="3">
    <source>
        <dbReference type="Proteomes" id="UP000265520"/>
    </source>
</evidence>
<dbReference type="InterPro" id="IPR052579">
    <property type="entry name" value="Zinc_finger_SWIM"/>
</dbReference>
<dbReference type="AlphaFoldDB" id="A0A392PGN8"/>
<dbReference type="EMBL" id="LXQA010077105">
    <property type="protein sequence ID" value="MCI10649.1"/>
    <property type="molecule type" value="Genomic_DNA"/>
</dbReference>
<feature type="domain" description="MULE transposase" evidence="1">
    <location>
        <begin position="116"/>
        <end position="169"/>
    </location>
</feature>
<comment type="caution">
    <text evidence="2">The sequence shown here is derived from an EMBL/GenBank/DDBJ whole genome shotgun (WGS) entry which is preliminary data.</text>
</comment>
<sequence length="171" mass="20189">MTQHFQGHKIVERLRPDEKELVRELTENMVLPRNIMLTLKKRRQLTATTIKHIYNARYRIKKAIRGPRTELQHLMKCLVEGKYLYTHRVFPVTETLSDILWAHPDSVKLFNMFPTVLIMDSTYKTNKYLLPLLEFVGLTCTGKTYVMAFAFLTSEKEDNFVWALQSVRNLL</sequence>
<dbReference type="Pfam" id="PF10551">
    <property type="entry name" value="MULE"/>
    <property type="match status" value="1"/>
</dbReference>
<dbReference type="InterPro" id="IPR018289">
    <property type="entry name" value="MULE_transposase_dom"/>
</dbReference>
<dbReference type="PANTHER" id="PTHR31569">
    <property type="entry name" value="SWIM-TYPE DOMAIN-CONTAINING PROTEIN"/>
    <property type="match status" value="1"/>
</dbReference>
<evidence type="ECO:0000313" key="2">
    <source>
        <dbReference type="EMBL" id="MCI10649.1"/>
    </source>
</evidence>
<name>A0A392PGN8_9FABA</name>
<organism evidence="2 3">
    <name type="scientific">Trifolium medium</name>
    <dbReference type="NCBI Taxonomy" id="97028"/>
    <lineage>
        <taxon>Eukaryota</taxon>
        <taxon>Viridiplantae</taxon>
        <taxon>Streptophyta</taxon>
        <taxon>Embryophyta</taxon>
        <taxon>Tracheophyta</taxon>
        <taxon>Spermatophyta</taxon>
        <taxon>Magnoliopsida</taxon>
        <taxon>eudicotyledons</taxon>
        <taxon>Gunneridae</taxon>
        <taxon>Pentapetalae</taxon>
        <taxon>rosids</taxon>
        <taxon>fabids</taxon>
        <taxon>Fabales</taxon>
        <taxon>Fabaceae</taxon>
        <taxon>Papilionoideae</taxon>
        <taxon>50 kb inversion clade</taxon>
        <taxon>NPAAA clade</taxon>
        <taxon>Hologalegina</taxon>
        <taxon>IRL clade</taxon>
        <taxon>Trifolieae</taxon>
        <taxon>Trifolium</taxon>
    </lineage>
</organism>
<proteinExistence type="predicted"/>
<protein>
    <submittedName>
        <fullName evidence="2">FAR1-related protein</fullName>
    </submittedName>
</protein>